<keyword evidence="4" id="KW-0804">Transcription</keyword>
<keyword evidence="8" id="KW-1185">Reference proteome</keyword>
<dbReference type="Proteomes" id="UP000029964">
    <property type="component" value="Unassembled WGS sequence"/>
</dbReference>
<evidence type="ECO:0000256" key="2">
    <source>
        <dbReference type="ARBA" id="ARBA00023015"/>
    </source>
</evidence>
<protein>
    <recommendedName>
        <fullName evidence="9">Transcription factor domain-containing protein</fullName>
    </recommendedName>
</protein>
<dbReference type="AlphaFoldDB" id="A0A086TGT8"/>
<comment type="caution">
    <text evidence="7">The sequence shown here is derived from an EMBL/GenBank/DDBJ whole genome shotgun (WGS) entry which is preliminary data.</text>
</comment>
<proteinExistence type="predicted"/>
<feature type="compositionally biased region" description="Polar residues" evidence="6">
    <location>
        <begin position="92"/>
        <end position="104"/>
    </location>
</feature>
<dbReference type="GO" id="GO:0005634">
    <property type="term" value="C:nucleus"/>
    <property type="evidence" value="ECO:0007669"/>
    <property type="project" value="UniProtKB-SubCell"/>
</dbReference>
<feature type="compositionally biased region" description="Low complexity" evidence="6">
    <location>
        <begin position="66"/>
        <end position="89"/>
    </location>
</feature>
<dbReference type="GO" id="GO:0000981">
    <property type="term" value="F:DNA-binding transcription factor activity, RNA polymerase II-specific"/>
    <property type="evidence" value="ECO:0007669"/>
    <property type="project" value="TreeGrafter"/>
</dbReference>
<keyword evidence="2" id="KW-0805">Transcription regulation</keyword>
<dbReference type="PANTHER" id="PTHR31845:SF33">
    <property type="entry name" value="ZN(II)2CYS6 TRANSCRIPTION FACTOR (EUROFUNG)"/>
    <property type="match status" value="1"/>
</dbReference>
<organism evidence="7 8">
    <name type="scientific">Hapsidospora chrysogenum (strain ATCC 11550 / CBS 779.69 / DSM 880 / IAM 14645 / JCM 23072 / IMI 49137)</name>
    <name type="common">Acremonium chrysogenum</name>
    <dbReference type="NCBI Taxonomy" id="857340"/>
    <lineage>
        <taxon>Eukaryota</taxon>
        <taxon>Fungi</taxon>
        <taxon>Dikarya</taxon>
        <taxon>Ascomycota</taxon>
        <taxon>Pezizomycotina</taxon>
        <taxon>Sordariomycetes</taxon>
        <taxon>Hypocreomycetidae</taxon>
        <taxon>Hypocreales</taxon>
        <taxon>Bionectriaceae</taxon>
        <taxon>Hapsidospora</taxon>
    </lineage>
</organism>
<feature type="region of interest" description="Disordered" evidence="6">
    <location>
        <begin position="544"/>
        <end position="566"/>
    </location>
</feature>
<dbReference type="GO" id="GO:0000976">
    <property type="term" value="F:transcription cis-regulatory region binding"/>
    <property type="evidence" value="ECO:0007669"/>
    <property type="project" value="TreeGrafter"/>
</dbReference>
<evidence type="ECO:0000256" key="3">
    <source>
        <dbReference type="ARBA" id="ARBA00023125"/>
    </source>
</evidence>
<feature type="compositionally biased region" description="Polar residues" evidence="6">
    <location>
        <begin position="550"/>
        <end position="566"/>
    </location>
</feature>
<evidence type="ECO:0000313" key="7">
    <source>
        <dbReference type="EMBL" id="KFH48570.1"/>
    </source>
</evidence>
<evidence type="ECO:0000256" key="6">
    <source>
        <dbReference type="SAM" id="MobiDB-lite"/>
    </source>
</evidence>
<gene>
    <name evidence="7" type="ORF">ACRE_006270</name>
</gene>
<dbReference type="CDD" id="cd12148">
    <property type="entry name" value="fungal_TF_MHR"/>
    <property type="match status" value="1"/>
</dbReference>
<dbReference type="PANTHER" id="PTHR31845">
    <property type="entry name" value="FINGER DOMAIN PROTEIN, PUTATIVE-RELATED"/>
    <property type="match status" value="1"/>
</dbReference>
<evidence type="ECO:0000256" key="4">
    <source>
        <dbReference type="ARBA" id="ARBA00023163"/>
    </source>
</evidence>
<dbReference type="HOGENOM" id="CLU_028616_1_0_1"/>
<evidence type="ECO:0008006" key="9">
    <source>
        <dbReference type="Google" id="ProtNLM"/>
    </source>
</evidence>
<feature type="region of interest" description="Disordered" evidence="6">
    <location>
        <begin position="39"/>
        <end position="104"/>
    </location>
</feature>
<dbReference type="OrthoDB" id="4454541at2759"/>
<accession>A0A086TGT8</accession>
<feature type="region of interest" description="Disordered" evidence="6">
    <location>
        <begin position="1"/>
        <end position="21"/>
    </location>
</feature>
<reference evidence="8" key="1">
    <citation type="journal article" date="2014" name="Genome Announc.">
        <title>Genome sequence and annotation of Acremonium chrysogenum, producer of the beta-lactam antibiotic cephalosporin C.</title>
        <authorList>
            <person name="Terfehr D."/>
            <person name="Dahlmann T.A."/>
            <person name="Specht T."/>
            <person name="Zadra I."/>
            <person name="Kuernsteiner H."/>
            <person name="Kueck U."/>
        </authorList>
    </citation>
    <scope>NUCLEOTIDE SEQUENCE [LARGE SCALE GENOMIC DNA]</scope>
    <source>
        <strain evidence="8">ATCC 11550 / CBS 779.69 / DSM 880 / IAM 14645 / JCM 23072 / IMI 49137</strain>
    </source>
</reference>
<dbReference type="STRING" id="857340.A0A086TGT8"/>
<evidence type="ECO:0000313" key="8">
    <source>
        <dbReference type="Proteomes" id="UP000029964"/>
    </source>
</evidence>
<keyword evidence="5" id="KW-0539">Nucleus</keyword>
<comment type="subcellular location">
    <subcellularLocation>
        <location evidence="1">Nucleus</location>
    </subcellularLocation>
</comment>
<dbReference type="InterPro" id="IPR051089">
    <property type="entry name" value="prtT"/>
</dbReference>
<evidence type="ECO:0000256" key="1">
    <source>
        <dbReference type="ARBA" id="ARBA00004123"/>
    </source>
</evidence>
<evidence type="ECO:0000256" key="5">
    <source>
        <dbReference type="ARBA" id="ARBA00023242"/>
    </source>
</evidence>
<sequence>MDREPVDTPTPAKTRKKRIPIESLESEIKSLRAQLQAASVPGGLVHNSSGGDALGGVPITRGQHESPASLPPSSSLLRAPDALPARQPPVYGQTQVAPGSNSPLSVFSPVTSSLKRKRTHFEVEPVGTPDVVAMGLISMNDAESYFGTFFQGCHQYVPVFDPHFDSLQGIRSRSGILFSTICAAGCRIHAGADSNSWRMLNFHIKRVLNAVMGTPASSSLETIQALLVRACYTSERSLLVTVATRLAIELGLPKAYEKVSARCISRSNETGPETGEDDVSLLRKTRTWLHLLNLGHILHVDAGDLLTFKFRGDVRRCRILLENALSTDLDLHLISQVELNAMRASTYSALANAWNQSDDEIMEVIEDAKIDIDVWFNDWLRIFERSSSQKRWLALHLRIQQCWADTMVLCRAVRLSGVENVDAMSPTQKDILLMAKKALEKHLHIIIEEPRDYLSNLRFAMDFVWAKCAFCFLLLLKLSMLLPEENEQTRRKLVEHGQILLSELRSAGGNGNGTQSTTGRVYLQLLQTGLEKFSRTVLHENLSQGEAPLTGTNTPRQGTGASMGSGQHNELESFVPEQFVFEWDFPGLTLFSSPTTEAGWLDDFLKSALIGGEEFFGFGWNSADVSEQSTTI</sequence>
<name>A0A086TGT8_HAPC1</name>
<keyword evidence="3" id="KW-0238">DNA-binding</keyword>
<dbReference type="EMBL" id="JPKY01000003">
    <property type="protein sequence ID" value="KFH48570.1"/>
    <property type="molecule type" value="Genomic_DNA"/>
</dbReference>